<dbReference type="STRING" id="1117379.BABA_06851"/>
<reference evidence="1 2" key="1">
    <citation type="journal article" date="2012" name="Front. Microbiol.">
        <title>Redundancy and modularity in membrane-associated dissimilatory nitrate reduction in Bacillus.</title>
        <authorList>
            <person name="Heylen K."/>
            <person name="Keltjens J."/>
        </authorList>
    </citation>
    <scope>NUCLEOTIDE SEQUENCE [LARGE SCALE GENOMIC DNA]</scope>
    <source>
        <strain evidence="2">LMG 21833T</strain>
    </source>
</reference>
<gene>
    <name evidence="1" type="ORF">BABA_06851</name>
</gene>
<dbReference type="eggNOG" id="ENOG502ZWX6">
    <property type="taxonomic scope" value="Bacteria"/>
</dbReference>
<name>K6CG30_9BACI</name>
<evidence type="ECO:0000313" key="1">
    <source>
        <dbReference type="EMBL" id="EKN70075.1"/>
    </source>
</evidence>
<comment type="caution">
    <text evidence="1">The sequence shown here is derived from an EMBL/GenBank/DDBJ whole genome shotgun (WGS) entry which is preliminary data.</text>
</comment>
<dbReference type="Proteomes" id="UP000006316">
    <property type="component" value="Unassembled WGS sequence"/>
</dbReference>
<organism evidence="1 2">
    <name type="scientific">Neobacillus bataviensis LMG 21833</name>
    <dbReference type="NCBI Taxonomy" id="1117379"/>
    <lineage>
        <taxon>Bacteria</taxon>
        <taxon>Bacillati</taxon>
        <taxon>Bacillota</taxon>
        <taxon>Bacilli</taxon>
        <taxon>Bacillales</taxon>
        <taxon>Bacillaceae</taxon>
        <taxon>Neobacillus</taxon>
    </lineage>
</organism>
<dbReference type="OrthoDB" id="2942794at2"/>
<evidence type="ECO:0000313" key="2">
    <source>
        <dbReference type="Proteomes" id="UP000006316"/>
    </source>
</evidence>
<dbReference type="EMBL" id="AJLS01000043">
    <property type="protein sequence ID" value="EKN70075.1"/>
    <property type="molecule type" value="Genomic_DNA"/>
</dbReference>
<accession>K6CG30</accession>
<dbReference type="RefSeq" id="WP_007084395.1">
    <property type="nucleotide sequence ID" value="NZ_AJLS01000043.1"/>
</dbReference>
<proteinExistence type="predicted"/>
<keyword evidence="2" id="KW-1185">Reference proteome</keyword>
<sequence length="94" mass="11112">MYQALFILLLLTFLISIVQIMFNRRWTLIYTAFGHDQYFAVAARLKHAGVKYQTKSPFNSRIDVRFKDNTQYDIYVKKGQEHLAQSAIHGNYYT</sequence>
<dbReference type="AlphaFoldDB" id="K6CG30"/>
<protein>
    <submittedName>
        <fullName evidence="1">Uncharacterized protein</fullName>
    </submittedName>
</protein>
<dbReference type="PATRIC" id="fig|1117379.3.peg.1434"/>